<reference evidence="2" key="1">
    <citation type="submission" date="2020-06" db="EMBL/GenBank/DDBJ databases">
        <authorList>
            <consortium name="Plant Systems Biology data submission"/>
        </authorList>
    </citation>
    <scope>NUCLEOTIDE SEQUENCE</scope>
    <source>
        <strain evidence="2">D6</strain>
    </source>
</reference>
<dbReference type="EMBL" id="CAICTM010000005">
    <property type="protein sequence ID" value="CAB9496416.1"/>
    <property type="molecule type" value="Genomic_DNA"/>
</dbReference>
<gene>
    <name evidence="2" type="ORF">SEMRO_5_G003910.1</name>
</gene>
<dbReference type="AlphaFoldDB" id="A0A9N8D767"/>
<sequence>MVSILPLKKFWAVLVVVLVLAQGGCLATNNNELNSSEEADSGEESTAFNLDEFRLCRISPSPVLGQPKVETPELVMALGYQCAGDVYNQFATLMEQVIEQRAAKGYNWGKRSTILASSSEGNNKARSILIMGNSHTRQLTSTLLCQYKDEVVDSTMLYPVPEHPLQGVLKVQMKHNLIVYAVTNSPFFHSLDWDTILLENTIQQPLSSMDAIILGNINGAHKSAEEENDESELTGADKAMAALMTAFQETYPELTVDGDIPGPTVKDVADKYDGGPIIYVSAFASRFAVRSSEMMEQVKHETNVHFVDGRRYIHEMKELQQQNENEETPSVYECSSDSRAQVGTCNTDVSDSRFKQGHRCTGGRGGHPDLIAWDVITMLRKIFRSEDQTRY</sequence>
<keyword evidence="1" id="KW-0732">Signal</keyword>
<evidence type="ECO:0000313" key="3">
    <source>
        <dbReference type="Proteomes" id="UP001153069"/>
    </source>
</evidence>
<proteinExistence type="predicted"/>
<evidence type="ECO:0000313" key="2">
    <source>
        <dbReference type="EMBL" id="CAB9496416.1"/>
    </source>
</evidence>
<evidence type="ECO:0000256" key="1">
    <source>
        <dbReference type="SAM" id="SignalP"/>
    </source>
</evidence>
<feature type="signal peptide" evidence="1">
    <location>
        <begin position="1"/>
        <end position="27"/>
    </location>
</feature>
<keyword evidence="3" id="KW-1185">Reference proteome</keyword>
<protein>
    <submittedName>
        <fullName evidence="2">Uncharacterized protein</fullName>
    </submittedName>
</protein>
<comment type="caution">
    <text evidence="2">The sequence shown here is derived from an EMBL/GenBank/DDBJ whole genome shotgun (WGS) entry which is preliminary data.</text>
</comment>
<organism evidence="2 3">
    <name type="scientific">Seminavis robusta</name>
    <dbReference type="NCBI Taxonomy" id="568900"/>
    <lineage>
        <taxon>Eukaryota</taxon>
        <taxon>Sar</taxon>
        <taxon>Stramenopiles</taxon>
        <taxon>Ochrophyta</taxon>
        <taxon>Bacillariophyta</taxon>
        <taxon>Bacillariophyceae</taxon>
        <taxon>Bacillariophycidae</taxon>
        <taxon>Naviculales</taxon>
        <taxon>Naviculaceae</taxon>
        <taxon>Seminavis</taxon>
    </lineage>
</organism>
<accession>A0A9N8D767</accession>
<feature type="chain" id="PRO_5040416190" evidence="1">
    <location>
        <begin position="28"/>
        <end position="391"/>
    </location>
</feature>
<name>A0A9N8D767_9STRA</name>
<dbReference type="OrthoDB" id="48882at2759"/>
<dbReference type="Proteomes" id="UP001153069">
    <property type="component" value="Unassembled WGS sequence"/>
</dbReference>